<proteinExistence type="predicted"/>
<evidence type="ECO:0000259" key="3">
    <source>
        <dbReference type="SMART" id="SM00906"/>
    </source>
</evidence>
<feature type="compositionally biased region" description="Low complexity" evidence="2">
    <location>
        <begin position="395"/>
        <end position="408"/>
    </location>
</feature>
<evidence type="ECO:0000256" key="1">
    <source>
        <dbReference type="ARBA" id="ARBA00023242"/>
    </source>
</evidence>
<evidence type="ECO:0000313" key="5">
    <source>
        <dbReference type="Proteomes" id="UP000076837"/>
    </source>
</evidence>
<dbReference type="Pfam" id="PF04082">
    <property type="entry name" value="Fungal_trans"/>
    <property type="match status" value="1"/>
</dbReference>
<dbReference type="GO" id="GO:0008270">
    <property type="term" value="F:zinc ion binding"/>
    <property type="evidence" value="ECO:0007669"/>
    <property type="project" value="InterPro"/>
</dbReference>
<organism evidence="4 5">
    <name type="scientific">Didymella rabiei</name>
    <name type="common">Chickpea ascochyta blight fungus</name>
    <name type="synonym">Mycosphaerella rabiei</name>
    <dbReference type="NCBI Taxonomy" id="5454"/>
    <lineage>
        <taxon>Eukaryota</taxon>
        <taxon>Fungi</taxon>
        <taxon>Dikarya</taxon>
        <taxon>Ascomycota</taxon>
        <taxon>Pezizomycotina</taxon>
        <taxon>Dothideomycetes</taxon>
        <taxon>Pleosporomycetidae</taxon>
        <taxon>Pleosporales</taxon>
        <taxon>Pleosporineae</taxon>
        <taxon>Didymellaceae</taxon>
        <taxon>Ascochyta</taxon>
    </lineage>
</organism>
<dbReference type="Proteomes" id="UP000076837">
    <property type="component" value="Unassembled WGS sequence"/>
</dbReference>
<protein>
    <submittedName>
        <fullName evidence="4">DNA binding</fullName>
    </submittedName>
</protein>
<accession>A0A162XC90</accession>
<feature type="region of interest" description="Disordered" evidence="2">
    <location>
        <begin position="96"/>
        <end position="144"/>
    </location>
</feature>
<sequence>MVDLLEQLKDSVTDSAKQQINDMLDHVRDDISDAAATLGLEKSPDREDKHGESAVSAEVGSNDETDMLEENILQSSDSQAIGYIGKSSEVQWLQRLQQETEHAEQSSARPGSPSRPGSPYGPPGTGSKAAKRRMEALKQRQQEKPHIPISTSTFYLDNEGTGVDYTVEPYKLPPVEVAQRLLDHYMNTVQDAFPMLPKHTFTDQVRQYYTSMAQGTPYHVPGKWLAILNLVFAIGARYSYLTGADWQADSRDHVIYQSRAHMLNMDEPSLVHQPDLMRVQMTALFAFYSSAVGNVNRAWVAIGIALRYALALGLHLRNEDETTKFARKENLVHAWWALYTLEASMSIIVGRPSLVAEDYYSTPLPLPASTEQLRNDTLLSRLHEQGRGTGLYDNPSEPKSAPSEPSNEGSFLKSMVHISMIAQRAMVGLYAAKVTTKSWKHMQGTITGLCNELELWATNLPSGISFLRPENQSNFVRERLILQMNYIRIKILITRPCLCRLDARIPDQTKASGDFNQKMARTCISAANSFTDTLPDYTNVAYLYQTGPWWSMIHHIMQVLTVLLLEVSYNTVHLPEDDKGILPRIKKLLRWLRVLKEKDRVAARAHDVAFSVLQGLATRTKSDLSDLLQDDVAASSLPAISTPHDQSTMEESDMGQVFSTGEYGYNHQTVDSSMSAFPSALYPDDPLLPEHSSHAGASLSGPLTPYPPFGNAFDNVHDEYNHL</sequence>
<dbReference type="InterPro" id="IPR007219">
    <property type="entry name" value="XnlR_reg_dom"/>
</dbReference>
<dbReference type="GO" id="GO:0003677">
    <property type="term" value="F:DNA binding"/>
    <property type="evidence" value="ECO:0007669"/>
    <property type="project" value="InterPro"/>
</dbReference>
<dbReference type="InterPro" id="IPR053230">
    <property type="entry name" value="Trans_reg_galc"/>
</dbReference>
<dbReference type="PANTHER" id="PTHR47654:SF5">
    <property type="entry name" value="TRANSCRIPTION FACTOR DOMAIN-CONTAINING PROTEIN"/>
    <property type="match status" value="1"/>
</dbReference>
<feature type="compositionally biased region" description="Low complexity" evidence="2">
    <location>
        <begin position="106"/>
        <end position="118"/>
    </location>
</feature>
<feature type="domain" description="Xylanolytic transcriptional activator regulatory" evidence="3">
    <location>
        <begin position="298"/>
        <end position="371"/>
    </location>
</feature>
<dbReference type="GO" id="GO:0006351">
    <property type="term" value="P:DNA-templated transcription"/>
    <property type="evidence" value="ECO:0007669"/>
    <property type="project" value="InterPro"/>
</dbReference>
<dbReference type="CDD" id="cd12148">
    <property type="entry name" value="fungal_TF_MHR"/>
    <property type="match status" value="1"/>
</dbReference>
<feature type="region of interest" description="Disordered" evidence="2">
    <location>
        <begin position="387"/>
        <end position="409"/>
    </location>
</feature>
<keyword evidence="1" id="KW-0539">Nucleus</keyword>
<dbReference type="AlphaFoldDB" id="A0A162XC90"/>
<dbReference type="PANTHER" id="PTHR47654">
    <property type="entry name" value="ZN(II)2CYS6 TRANSCRIPTION FACTOR (EUROFUNG)-RELATED"/>
    <property type="match status" value="1"/>
</dbReference>
<gene>
    <name evidence="4" type="ORF">ST47_g9376</name>
</gene>
<dbReference type="SMART" id="SM00906">
    <property type="entry name" value="Fungal_trans"/>
    <property type="match status" value="1"/>
</dbReference>
<evidence type="ECO:0000313" key="4">
    <source>
        <dbReference type="EMBL" id="KZM19463.1"/>
    </source>
</evidence>
<comment type="caution">
    <text evidence="4">The sequence shown here is derived from an EMBL/GenBank/DDBJ whole genome shotgun (WGS) entry which is preliminary data.</text>
</comment>
<dbReference type="EMBL" id="JYNV01000291">
    <property type="protein sequence ID" value="KZM19463.1"/>
    <property type="molecule type" value="Genomic_DNA"/>
</dbReference>
<name>A0A162XC90_DIDRA</name>
<keyword evidence="5" id="KW-1185">Reference proteome</keyword>
<feature type="region of interest" description="Disordered" evidence="2">
    <location>
        <begin position="35"/>
        <end position="66"/>
    </location>
</feature>
<feature type="compositionally biased region" description="Basic and acidic residues" evidence="2">
    <location>
        <begin position="42"/>
        <end position="52"/>
    </location>
</feature>
<evidence type="ECO:0000256" key="2">
    <source>
        <dbReference type="SAM" id="MobiDB-lite"/>
    </source>
</evidence>
<feature type="compositionally biased region" description="Basic and acidic residues" evidence="2">
    <location>
        <begin position="132"/>
        <end position="144"/>
    </location>
</feature>
<reference evidence="4 5" key="1">
    <citation type="journal article" date="2016" name="Sci. Rep.">
        <title>Draft genome sequencing and secretome analysis of fungal phytopathogen Ascochyta rabiei provides insight into the necrotrophic effector repertoire.</title>
        <authorList>
            <person name="Verma S."/>
            <person name="Gazara R.K."/>
            <person name="Nizam S."/>
            <person name="Parween S."/>
            <person name="Chattopadhyay D."/>
            <person name="Verma P.K."/>
        </authorList>
    </citation>
    <scope>NUCLEOTIDE SEQUENCE [LARGE SCALE GENOMIC DNA]</scope>
    <source>
        <strain evidence="4 5">ArDII</strain>
    </source>
</reference>